<dbReference type="GO" id="GO:0017108">
    <property type="term" value="F:5'-flap endonuclease activity"/>
    <property type="evidence" value="ECO:0007669"/>
    <property type="project" value="InterPro"/>
</dbReference>
<dbReference type="EMBL" id="FWZT01000008">
    <property type="protein sequence ID" value="SMF26148.1"/>
    <property type="molecule type" value="Genomic_DNA"/>
</dbReference>
<dbReference type="InterPro" id="IPR020045">
    <property type="entry name" value="DNA_polI_H3TH"/>
</dbReference>
<dbReference type="OrthoDB" id="9806424at2"/>
<dbReference type="InterPro" id="IPR029060">
    <property type="entry name" value="PIN-like_dom_sf"/>
</dbReference>
<evidence type="ECO:0000259" key="4">
    <source>
        <dbReference type="SMART" id="SM00475"/>
    </source>
</evidence>
<dbReference type="Proteomes" id="UP000192907">
    <property type="component" value="Unassembled WGS sequence"/>
</dbReference>
<dbReference type="CDD" id="cd09898">
    <property type="entry name" value="H3TH_53EXO"/>
    <property type="match status" value="1"/>
</dbReference>
<sequence length="294" mass="32924">MKLHLVDGTFELFKAYFSYPSTITSSGVEVGAVRGFLRSMFSLLKQDGVTHIAAAFDHTIESFRNDLFIGYKTGEGLEAELANQFPLVEDASQALGIVTWPMIEFEADDALASAAYKWKKLKSLEQIVICSPDKDLCQMVEGNRVITWDRIRKTNLDEGAVTEKFGIPPKSIPDYLALVGDSADGIPGVPRWGAKSTAQILQVFGCIENIPFDLEHWPKVRGGKSLLAQLLDHQDEVKLYKTLATLRRDVPIAETFAQLRWQGCDIKALKKLCKRIEDPAFLQSVETWQKQSQK</sequence>
<dbReference type="Gene3D" id="1.10.150.20">
    <property type="entry name" value="5' to 3' exonuclease, C-terminal subdomain"/>
    <property type="match status" value="1"/>
</dbReference>
<dbReference type="SUPFAM" id="SSF88723">
    <property type="entry name" value="PIN domain-like"/>
    <property type="match status" value="1"/>
</dbReference>
<dbReference type="Pfam" id="PF02739">
    <property type="entry name" value="5_3_exonuc_N"/>
    <property type="match status" value="1"/>
</dbReference>
<dbReference type="GO" id="GO:0008409">
    <property type="term" value="F:5'-3' exonuclease activity"/>
    <property type="evidence" value="ECO:0007669"/>
    <property type="project" value="InterPro"/>
</dbReference>
<dbReference type="SMART" id="SM00475">
    <property type="entry name" value="53EXOc"/>
    <property type="match status" value="1"/>
</dbReference>
<dbReference type="AlphaFoldDB" id="A0A1Y6BUJ5"/>
<evidence type="ECO:0000256" key="3">
    <source>
        <dbReference type="ARBA" id="ARBA00023125"/>
    </source>
</evidence>
<dbReference type="InterPro" id="IPR002421">
    <property type="entry name" value="5-3_exonuclease"/>
</dbReference>
<accession>A0A1Y6BUJ5</accession>
<name>A0A1Y6BUJ5_9BACT</name>
<dbReference type="PANTHER" id="PTHR42646:SF2">
    <property type="entry name" value="5'-3' EXONUCLEASE FAMILY PROTEIN"/>
    <property type="match status" value="1"/>
</dbReference>
<dbReference type="InterPro" id="IPR038969">
    <property type="entry name" value="FEN"/>
</dbReference>
<dbReference type="InterPro" id="IPR036279">
    <property type="entry name" value="5-3_exonuclease_C_sf"/>
</dbReference>
<gene>
    <name evidence="5" type="ORF">SAMN06296036_108118</name>
</gene>
<dbReference type="GO" id="GO:0003677">
    <property type="term" value="F:DNA binding"/>
    <property type="evidence" value="ECO:0007669"/>
    <property type="project" value="UniProtKB-KW"/>
</dbReference>
<reference evidence="6" key="1">
    <citation type="submission" date="2017-04" db="EMBL/GenBank/DDBJ databases">
        <authorList>
            <person name="Varghese N."/>
            <person name="Submissions S."/>
        </authorList>
    </citation>
    <scope>NUCLEOTIDE SEQUENCE [LARGE SCALE GENOMIC DNA]</scope>
    <source>
        <strain evidence="6">RKEM611</strain>
    </source>
</reference>
<keyword evidence="3" id="KW-0238">DNA-binding</keyword>
<dbReference type="CDD" id="cd09859">
    <property type="entry name" value="PIN_53EXO"/>
    <property type="match status" value="1"/>
</dbReference>
<dbReference type="RefSeq" id="WP_132318910.1">
    <property type="nucleotide sequence ID" value="NZ_FWZT01000008.1"/>
</dbReference>
<dbReference type="PANTHER" id="PTHR42646">
    <property type="entry name" value="FLAP ENDONUCLEASE XNI"/>
    <property type="match status" value="1"/>
</dbReference>
<organism evidence="5 6">
    <name type="scientific">Pseudobacteriovorax antillogorgiicola</name>
    <dbReference type="NCBI Taxonomy" id="1513793"/>
    <lineage>
        <taxon>Bacteria</taxon>
        <taxon>Pseudomonadati</taxon>
        <taxon>Bdellovibrionota</taxon>
        <taxon>Oligoflexia</taxon>
        <taxon>Oligoflexales</taxon>
        <taxon>Pseudobacteriovoracaceae</taxon>
        <taxon>Pseudobacteriovorax</taxon>
    </lineage>
</organism>
<evidence type="ECO:0000256" key="2">
    <source>
        <dbReference type="ARBA" id="ARBA00022801"/>
    </source>
</evidence>
<dbReference type="SUPFAM" id="SSF47807">
    <property type="entry name" value="5' to 3' exonuclease, C-terminal subdomain"/>
    <property type="match status" value="1"/>
</dbReference>
<dbReference type="Gene3D" id="3.40.50.1010">
    <property type="entry name" value="5'-nuclease"/>
    <property type="match status" value="1"/>
</dbReference>
<keyword evidence="2" id="KW-0378">Hydrolase</keyword>
<dbReference type="Pfam" id="PF01367">
    <property type="entry name" value="5_3_exonuc"/>
    <property type="match status" value="1"/>
</dbReference>
<dbReference type="InterPro" id="IPR008918">
    <property type="entry name" value="HhH2"/>
</dbReference>
<evidence type="ECO:0000313" key="6">
    <source>
        <dbReference type="Proteomes" id="UP000192907"/>
    </source>
</evidence>
<dbReference type="STRING" id="1513793.SAMN06296036_108118"/>
<dbReference type="SMART" id="SM00279">
    <property type="entry name" value="HhH2"/>
    <property type="match status" value="1"/>
</dbReference>
<dbReference type="InterPro" id="IPR020046">
    <property type="entry name" value="5-3_exonucl_a-hlix_arch_N"/>
</dbReference>
<proteinExistence type="predicted"/>
<protein>
    <submittedName>
        <fullName evidence="5">5'-3' exonuclease</fullName>
    </submittedName>
</protein>
<keyword evidence="6" id="KW-1185">Reference proteome</keyword>
<evidence type="ECO:0000313" key="5">
    <source>
        <dbReference type="EMBL" id="SMF26148.1"/>
    </source>
</evidence>
<dbReference type="GO" id="GO:0033567">
    <property type="term" value="P:DNA replication, Okazaki fragment processing"/>
    <property type="evidence" value="ECO:0007669"/>
    <property type="project" value="InterPro"/>
</dbReference>
<evidence type="ECO:0000256" key="1">
    <source>
        <dbReference type="ARBA" id="ARBA00022722"/>
    </source>
</evidence>
<feature type="domain" description="5'-3' exonuclease" evidence="4">
    <location>
        <begin position="1"/>
        <end position="262"/>
    </location>
</feature>
<keyword evidence="5" id="KW-0269">Exonuclease</keyword>
<keyword evidence="1" id="KW-0540">Nuclease</keyword>